<dbReference type="SUPFAM" id="SSF46785">
    <property type="entry name" value="Winged helix' DNA-binding domain"/>
    <property type="match status" value="1"/>
</dbReference>
<evidence type="ECO:0000256" key="4">
    <source>
        <dbReference type="ARBA" id="ARBA00023163"/>
    </source>
</evidence>
<evidence type="ECO:0000259" key="5">
    <source>
        <dbReference type="PROSITE" id="PS50931"/>
    </source>
</evidence>
<dbReference type="EMBL" id="JAKVTW010000021">
    <property type="protein sequence ID" value="MCH4813618.1"/>
    <property type="molecule type" value="Genomic_DNA"/>
</dbReference>
<dbReference type="Pfam" id="PF03466">
    <property type="entry name" value="LysR_substrate"/>
    <property type="match status" value="1"/>
</dbReference>
<sequence>MDTEGIKLFVLAAEKLNISAAGRELGLPPAVASARLAKLEKAVGADLLRRSTRKVALSTEGSEFLPFAKEILAQENAALAAMGFGNEHVSGTLRFTASSTFAQQYIVPLVPEFLEMYPGINLDLRLSDMELDLIQGSFDLALRDAVLPDSNLKARKLADDRRIFCASPGYLAKWGTPKHPDDLYSHQLVAFKSQATIALAGPKGEKEQLNLRSSQNRLIIDDGLSYKIATMEGAGIALHALWSVHRELSAETLVQVLQDYRMDAEPALWLVYPKSNVLTAKVRVFIDFLVDRIGANPLWQPTNVA</sequence>
<dbReference type="Gene3D" id="1.10.10.10">
    <property type="entry name" value="Winged helix-like DNA-binding domain superfamily/Winged helix DNA-binding domain"/>
    <property type="match status" value="1"/>
</dbReference>
<dbReference type="SUPFAM" id="SSF53850">
    <property type="entry name" value="Periplasmic binding protein-like II"/>
    <property type="match status" value="1"/>
</dbReference>
<dbReference type="Gene3D" id="3.40.190.290">
    <property type="match status" value="1"/>
</dbReference>
<reference evidence="6 7" key="1">
    <citation type="submission" date="2022-03" db="EMBL/GenBank/DDBJ databases">
        <title>Genomic signatures underlying metal tolerance in selected Arctic bacterial isolates.</title>
        <authorList>
            <person name="Thomas F.A."/>
            <person name="Venkatachalam S."/>
            <person name="Krishnan K.P."/>
        </authorList>
    </citation>
    <scope>NUCLEOTIDE SEQUENCE [LARGE SCALE GENOMIC DNA]</scope>
    <source>
        <strain evidence="6 7">HM116</strain>
    </source>
</reference>
<keyword evidence="2" id="KW-0805">Transcription regulation</keyword>
<comment type="similarity">
    <text evidence="1">Belongs to the LysR transcriptional regulatory family.</text>
</comment>
<keyword evidence="3" id="KW-0238">DNA-binding</keyword>
<evidence type="ECO:0000256" key="2">
    <source>
        <dbReference type="ARBA" id="ARBA00023015"/>
    </source>
</evidence>
<dbReference type="InterPro" id="IPR005119">
    <property type="entry name" value="LysR_subst-bd"/>
</dbReference>
<keyword evidence="4" id="KW-0804">Transcription</keyword>
<feature type="domain" description="HTH lysR-type" evidence="5">
    <location>
        <begin position="1"/>
        <end position="58"/>
    </location>
</feature>
<evidence type="ECO:0000313" key="7">
    <source>
        <dbReference type="Proteomes" id="UP001320609"/>
    </source>
</evidence>
<dbReference type="Pfam" id="PF00126">
    <property type="entry name" value="HTH_1"/>
    <property type="match status" value="1"/>
</dbReference>
<dbReference type="Proteomes" id="UP001320609">
    <property type="component" value="Unassembled WGS sequence"/>
</dbReference>
<evidence type="ECO:0000256" key="1">
    <source>
        <dbReference type="ARBA" id="ARBA00009437"/>
    </source>
</evidence>
<protein>
    <submittedName>
        <fullName evidence="6">LysR substrate-binding domain-containing protein</fullName>
    </submittedName>
</protein>
<gene>
    <name evidence="6" type="ORF">MLE19_19995</name>
</gene>
<dbReference type="PANTHER" id="PTHR30537:SF5">
    <property type="entry name" value="HTH-TYPE TRANSCRIPTIONAL ACTIVATOR TTDR-RELATED"/>
    <property type="match status" value="1"/>
</dbReference>
<organism evidence="6 7">
    <name type="scientific">Vreelandella neptunia</name>
    <dbReference type="NCBI Taxonomy" id="115551"/>
    <lineage>
        <taxon>Bacteria</taxon>
        <taxon>Pseudomonadati</taxon>
        <taxon>Pseudomonadota</taxon>
        <taxon>Gammaproteobacteria</taxon>
        <taxon>Oceanospirillales</taxon>
        <taxon>Halomonadaceae</taxon>
        <taxon>Vreelandella</taxon>
    </lineage>
</organism>
<evidence type="ECO:0000256" key="3">
    <source>
        <dbReference type="ARBA" id="ARBA00023125"/>
    </source>
</evidence>
<name>A0ABS9SCG5_9GAMM</name>
<accession>A0ABS9SCG5</accession>
<dbReference type="InterPro" id="IPR036388">
    <property type="entry name" value="WH-like_DNA-bd_sf"/>
</dbReference>
<dbReference type="PROSITE" id="PS50931">
    <property type="entry name" value="HTH_LYSR"/>
    <property type="match status" value="1"/>
</dbReference>
<comment type="caution">
    <text evidence="6">The sequence shown here is derived from an EMBL/GenBank/DDBJ whole genome shotgun (WGS) entry which is preliminary data.</text>
</comment>
<dbReference type="RefSeq" id="WP_240719924.1">
    <property type="nucleotide sequence ID" value="NZ_JAKVTW010000021.1"/>
</dbReference>
<proteinExistence type="inferred from homology"/>
<dbReference type="InterPro" id="IPR000847">
    <property type="entry name" value="LysR_HTH_N"/>
</dbReference>
<dbReference type="InterPro" id="IPR036390">
    <property type="entry name" value="WH_DNA-bd_sf"/>
</dbReference>
<dbReference type="InterPro" id="IPR058163">
    <property type="entry name" value="LysR-type_TF_proteobact-type"/>
</dbReference>
<keyword evidence="7" id="KW-1185">Reference proteome</keyword>
<dbReference type="PANTHER" id="PTHR30537">
    <property type="entry name" value="HTH-TYPE TRANSCRIPTIONAL REGULATOR"/>
    <property type="match status" value="1"/>
</dbReference>
<evidence type="ECO:0000313" key="6">
    <source>
        <dbReference type="EMBL" id="MCH4813618.1"/>
    </source>
</evidence>
<dbReference type="CDD" id="cd08422">
    <property type="entry name" value="PBP2_CrgA_like"/>
    <property type="match status" value="1"/>
</dbReference>